<feature type="transmembrane region" description="Helical" evidence="1">
    <location>
        <begin position="280"/>
        <end position="302"/>
    </location>
</feature>
<comment type="caution">
    <text evidence="2">The sequence shown here is derived from an EMBL/GenBank/DDBJ whole genome shotgun (WGS) entry which is preliminary data.</text>
</comment>
<sequence length="368" mass="43159">MTWLELFYDLLFVSAVTTSTHVLLHVENGLVHPEYLFKFVLMFIPIWWSWTGQTMFTNRFGKDHINQQVFMVLQMFFVLILVSSLSVDFDQYYFSFLIGYIGIRAITAIQYLRVLKLENGHRKQVAMYLGTRFWIGIFISFLSLFFDSWMRYAVLYAGILVDIIVPILGRKYLVKAPINPAHLLERFALFTLILFGESVISIITILQPLSGSWHAIFFSIITFIFIILIWLHYFHNIERKVNKHAKRAGQTIIYGHLFILMSLSMIAASIKLMYVNEVSYSYMIYFVFGSVLIYYLSTSIVFHKCKNNRLDLKINHIVLLLVILIIIFIMNLILVVPPIGVMIELLLFFLIVHFYSKVSMIYEKLTNR</sequence>
<keyword evidence="1" id="KW-0472">Membrane</keyword>
<feature type="transmembrane region" description="Helical" evidence="1">
    <location>
        <begin position="339"/>
        <end position="358"/>
    </location>
</feature>
<keyword evidence="3" id="KW-1185">Reference proteome</keyword>
<feature type="transmembrane region" description="Helical" evidence="1">
    <location>
        <begin position="252"/>
        <end position="274"/>
    </location>
</feature>
<gene>
    <name evidence="2" type="ORF">GCM10007380_10680</name>
</gene>
<dbReference type="Pfam" id="PF06772">
    <property type="entry name" value="LtrA"/>
    <property type="match status" value="1"/>
</dbReference>
<keyword evidence="1" id="KW-1133">Transmembrane helix</keyword>
<feature type="transmembrane region" description="Helical" evidence="1">
    <location>
        <begin position="314"/>
        <end position="333"/>
    </location>
</feature>
<reference evidence="3" key="1">
    <citation type="journal article" date="2019" name="Int. J. Syst. Evol. Microbiol.">
        <title>The Global Catalogue of Microorganisms (GCM) 10K type strain sequencing project: providing services to taxonomists for standard genome sequencing and annotation.</title>
        <authorList>
            <consortium name="The Broad Institute Genomics Platform"/>
            <consortium name="The Broad Institute Genome Sequencing Center for Infectious Disease"/>
            <person name="Wu L."/>
            <person name="Ma J."/>
        </authorList>
    </citation>
    <scope>NUCLEOTIDE SEQUENCE [LARGE SCALE GENOMIC DNA]</scope>
    <source>
        <strain evidence="3">CGMCC 1.14993</strain>
    </source>
</reference>
<dbReference type="PANTHER" id="PTHR36840:SF1">
    <property type="entry name" value="BLL5714 PROTEIN"/>
    <property type="match status" value="1"/>
</dbReference>
<dbReference type="InterPro" id="IPR010640">
    <property type="entry name" value="Low_temperature_requirement_A"/>
</dbReference>
<dbReference type="AlphaFoldDB" id="A0A8J3ADX6"/>
<feature type="transmembrane region" description="Helical" evidence="1">
    <location>
        <begin position="186"/>
        <end position="206"/>
    </location>
</feature>
<organism evidence="2 3">
    <name type="scientific">Gottfriedia solisilvae</name>
    <dbReference type="NCBI Taxonomy" id="1516104"/>
    <lineage>
        <taxon>Bacteria</taxon>
        <taxon>Bacillati</taxon>
        <taxon>Bacillota</taxon>
        <taxon>Bacilli</taxon>
        <taxon>Bacillales</taxon>
        <taxon>Bacillaceae</taxon>
        <taxon>Gottfriedia</taxon>
    </lineage>
</organism>
<feature type="transmembrane region" description="Helical" evidence="1">
    <location>
        <begin position="152"/>
        <end position="174"/>
    </location>
</feature>
<dbReference type="PANTHER" id="PTHR36840">
    <property type="entry name" value="BLL5714 PROTEIN"/>
    <property type="match status" value="1"/>
</dbReference>
<dbReference type="Proteomes" id="UP000626244">
    <property type="component" value="Unassembled WGS sequence"/>
</dbReference>
<feature type="transmembrane region" description="Helical" evidence="1">
    <location>
        <begin position="212"/>
        <end position="231"/>
    </location>
</feature>
<evidence type="ECO:0000313" key="2">
    <source>
        <dbReference type="EMBL" id="GGI12003.1"/>
    </source>
</evidence>
<protein>
    <submittedName>
        <fullName evidence="2">Low temperature requirement protein A</fullName>
    </submittedName>
</protein>
<feature type="transmembrane region" description="Helical" evidence="1">
    <location>
        <begin position="69"/>
        <end position="87"/>
    </location>
</feature>
<keyword evidence="1" id="KW-0812">Transmembrane</keyword>
<feature type="transmembrane region" description="Helical" evidence="1">
    <location>
        <begin position="125"/>
        <end position="146"/>
    </location>
</feature>
<accession>A0A8J3ADX6</accession>
<evidence type="ECO:0000256" key="1">
    <source>
        <dbReference type="SAM" id="Phobius"/>
    </source>
</evidence>
<feature type="transmembrane region" description="Helical" evidence="1">
    <location>
        <begin position="36"/>
        <end position="57"/>
    </location>
</feature>
<evidence type="ECO:0000313" key="3">
    <source>
        <dbReference type="Proteomes" id="UP000626244"/>
    </source>
</evidence>
<name>A0A8J3ADX6_9BACI</name>
<dbReference type="EMBL" id="BMHB01000001">
    <property type="protein sequence ID" value="GGI12003.1"/>
    <property type="molecule type" value="Genomic_DNA"/>
</dbReference>
<feature type="transmembrane region" description="Helical" evidence="1">
    <location>
        <begin position="93"/>
        <end position="113"/>
    </location>
</feature>
<proteinExistence type="predicted"/>